<dbReference type="EMBL" id="JADBEB010000001">
    <property type="protein sequence ID" value="MBE1486762.1"/>
    <property type="molecule type" value="Genomic_DNA"/>
</dbReference>
<evidence type="ECO:0000259" key="1">
    <source>
        <dbReference type="PROSITE" id="PS50943"/>
    </source>
</evidence>
<dbReference type="Pfam" id="PF13560">
    <property type="entry name" value="HTH_31"/>
    <property type="match status" value="1"/>
</dbReference>
<evidence type="ECO:0000313" key="2">
    <source>
        <dbReference type="EMBL" id="MBE1486762.1"/>
    </source>
</evidence>
<sequence>MTTVQRWTGRETRALRHALRMSIRDFAEHLGVSERTVSKWEAGQVGVYPRPEMQAALDTSLAQAEGDARSRFSSILGASESTVPATDCDEGSDLATIARRQVTQARTGLGLTPEQFAEALGQALRWKPTAEMISSWETATVPPGDVLLGANRLLDGQREVTAEQCQEVRGSVPTEHLAGVTAVYRTRAELSTHLPCENLLSGAQQVRAVGLSLNLLCQHYADRRWRELIETGTHARCLFLDPDGSAVKVREAEEGFPEGHLAALTKLNIETLLRVRDRLPDGLKGQLGVATYNQTIRFNIVIVDDLCIAQPYLPDSRGVDAPAFVIRQGESPEGLYPVFEQVFDSQWEQGRQL</sequence>
<name>A0A927M4F8_9ACTN</name>
<gene>
    <name evidence="2" type="ORF">H4W31_002400</name>
</gene>
<reference evidence="2" key="1">
    <citation type="submission" date="2020-10" db="EMBL/GenBank/DDBJ databases">
        <title>Sequencing the genomes of 1000 actinobacteria strains.</title>
        <authorList>
            <person name="Klenk H.-P."/>
        </authorList>
    </citation>
    <scope>NUCLEOTIDE SEQUENCE</scope>
    <source>
        <strain evidence="2">DSM 46832</strain>
    </source>
</reference>
<dbReference type="SUPFAM" id="SSF47413">
    <property type="entry name" value="lambda repressor-like DNA-binding domains"/>
    <property type="match status" value="1"/>
</dbReference>
<accession>A0A927M4F8</accession>
<dbReference type="RefSeq" id="WP_192766733.1">
    <property type="nucleotide sequence ID" value="NZ_JADBEB010000001.1"/>
</dbReference>
<feature type="domain" description="HTH cro/C1-type" evidence="1">
    <location>
        <begin position="13"/>
        <end position="44"/>
    </location>
</feature>
<proteinExistence type="predicted"/>
<dbReference type="GO" id="GO:0003677">
    <property type="term" value="F:DNA binding"/>
    <property type="evidence" value="ECO:0007669"/>
    <property type="project" value="UniProtKB-KW"/>
</dbReference>
<keyword evidence="2" id="KW-0238">DNA-binding</keyword>
<dbReference type="Proteomes" id="UP000649753">
    <property type="component" value="Unassembled WGS sequence"/>
</dbReference>
<protein>
    <submittedName>
        <fullName evidence="2">DNA-binding transcriptional regulator YiaG</fullName>
    </submittedName>
</protein>
<dbReference type="CDD" id="cd00093">
    <property type="entry name" value="HTH_XRE"/>
    <property type="match status" value="1"/>
</dbReference>
<dbReference type="InterPro" id="IPR045697">
    <property type="entry name" value="DUF5919"/>
</dbReference>
<organism evidence="2 3">
    <name type="scientific">Plantactinospora soyae</name>
    <dbReference type="NCBI Taxonomy" id="1544732"/>
    <lineage>
        <taxon>Bacteria</taxon>
        <taxon>Bacillati</taxon>
        <taxon>Actinomycetota</taxon>
        <taxon>Actinomycetes</taxon>
        <taxon>Micromonosporales</taxon>
        <taxon>Micromonosporaceae</taxon>
        <taxon>Plantactinospora</taxon>
    </lineage>
</organism>
<keyword evidence="3" id="KW-1185">Reference proteome</keyword>
<dbReference type="AlphaFoldDB" id="A0A927M4F8"/>
<dbReference type="Pfam" id="PF19319">
    <property type="entry name" value="DUF5919"/>
    <property type="match status" value="1"/>
</dbReference>
<dbReference type="PROSITE" id="PS50943">
    <property type="entry name" value="HTH_CROC1"/>
    <property type="match status" value="1"/>
</dbReference>
<dbReference type="Gene3D" id="1.10.260.40">
    <property type="entry name" value="lambda repressor-like DNA-binding domains"/>
    <property type="match status" value="1"/>
</dbReference>
<comment type="caution">
    <text evidence="2">The sequence shown here is derived from an EMBL/GenBank/DDBJ whole genome shotgun (WGS) entry which is preliminary data.</text>
</comment>
<dbReference type="InterPro" id="IPR010982">
    <property type="entry name" value="Lambda_DNA-bd_dom_sf"/>
</dbReference>
<evidence type="ECO:0000313" key="3">
    <source>
        <dbReference type="Proteomes" id="UP000649753"/>
    </source>
</evidence>
<dbReference type="InterPro" id="IPR001387">
    <property type="entry name" value="Cro/C1-type_HTH"/>
</dbReference>